<dbReference type="EMBL" id="JAZAVK010000011">
    <property type="protein sequence ID" value="KAK7431427.1"/>
    <property type="molecule type" value="Genomic_DNA"/>
</dbReference>
<gene>
    <name evidence="7" type="ORF">QQZ08_001917</name>
</gene>
<dbReference type="SMART" id="SM00343">
    <property type="entry name" value="ZnF_C2HC"/>
    <property type="match status" value="2"/>
</dbReference>
<protein>
    <recommendedName>
        <fullName evidence="6">CCHC-type domain-containing protein</fullName>
    </recommendedName>
</protein>
<evidence type="ECO:0000259" key="6">
    <source>
        <dbReference type="PROSITE" id="PS50158"/>
    </source>
</evidence>
<dbReference type="InterPro" id="IPR025829">
    <property type="entry name" value="Zn_knuckle_CX2CX3GHX4C"/>
</dbReference>
<feature type="region of interest" description="Disordered" evidence="5">
    <location>
        <begin position="266"/>
        <end position="297"/>
    </location>
</feature>
<evidence type="ECO:0000256" key="1">
    <source>
        <dbReference type="ARBA" id="ARBA00022723"/>
    </source>
</evidence>
<sequence length="525" mass="59108">MDSDHIILSNMREVVGCTGLRNFTDLGRMRQDTLEKRLTSAEQSLSPDSMAAIYTAWLCNQTPRMSGDAKLSAMKRWSGYLNLSGCSKFRATCLWDVCVDRVLERMNDADMNDFIVESDDVRDFILDHWPNPLPELCQYPPIDLDSIKTSKCEPKRQPSDSPPQSLKRKNIFSLRLDLKKDSGDTAAAETSPDFKTGSRLSDTISPVPKNYRCRRCGIGGHLIKDCPTNSDPFFDLTPKPDYVCHLCGAEGDHYIFSCPKDKHKIASVSPPNRKRSAPADEHEHEHHGRFVIGENRDGRLSPWGSSSIYNLGSSAEPSPSKNHTVREAAKQANMFLNDFEPYDMPSDLPCGKDNPFDFASLAPRPSYPVSGFANYYCGQSLQSAYWGSTETFQPTHWGHSETPQPAYGGCTKRQRTDAWGEKASWSMCDEMDAPEHTLQQEPEPVSPNAEYTDIHSTYTYAGMPHNLSISEADLYTPPQVHVTEKKVEYPAYDADVVELFSGSNNAWVNTFYRPNALDMWYVQEE</sequence>
<evidence type="ECO:0000313" key="8">
    <source>
        <dbReference type="Proteomes" id="UP001498421"/>
    </source>
</evidence>
<dbReference type="Proteomes" id="UP001498421">
    <property type="component" value="Unassembled WGS sequence"/>
</dbReference>
<accession>A0ABR1ICU6</accession>
<feature type="domain" description="CCHC-type" evidence="6">
    <location>
        <begin position="212"/>
        <end position="227"/>
    </location>
</feature>
<evidence type="ECO:0000256" key="4">
    <source>
        <dbReference type="PROSITE-ProRule" id="PRU00047"/>
    </source>
</evidence>
<reference evidence="7 8" key="1">
    <citation type="journal article" date="2025" name="Microbiol. Resour. Announc.">
        <title>Draft genome sequences for Neonectria magnoliae and Neonectria punicea, canker pathogens of Liriodendron tulipifera and Acer saccharum in West Virginia.</title>
        <authorList>
            <person name="Petronek H.M."/>
            <person name="Kasson M.T."/>
            <person name="Metheny A.M."/>
            <person name="Stauder C.M."/>
            <person name="Lovett B."/>
            <person name="Lynch S.C."/>
            <person name="Garnas J.R."/>
            <person name="Kasson L.R."/>
            <person name="Stajich J.E."/>
        </authorList>
    </citation>
    <scope>NUCLEOTIDE SEQUENCE [LARGE SCALE GENOMIC DNA]</scope>
    <source>
        <strain evidence="7 8">NRRL 64651</strain>
    </source>
</reference>
<dbReference type="InterPro" id="IPR001878">
    <property type="entry name" value="Znf_CCHC"/>
</dbReference>
<comment type="caution">
    <text evidence="7">The sequence shown here is derived from an EMBL/GenBank/DDBJ whole genome shotgun (WGS) entry which is preliminary data.</text>
</comment>
<evidence type="ECO:0000256" key="3">
    <source>
        <dbReference type="ARBA" id="ARBA00022833"/>
    </source>
</evidence>
<dbReference type="PROSITE" id="PS50158">
    <property type="entry name" value="ZF_CCHC"/>
    <property type="match status" value="1"/>
</dbReference>
<evidence type="ECO:0000313" key="7">
    <source>
        <dbReference type="EMBL" id="KAK7431427.1"/>
    </source>
</evidence>
<feature type="compositionally biased region" description="Basic and acidic residues" evidence="5">
    <location>
        <begin position="277"/>
        <end position="297"/>
    </location>
</feature>
<dbReference type="InterPro" id="IPR036875">
    <property type="entry name" value="Znf_CCHC_sf"/>
</dbReference>
<proteinExistence type="predicted"/>
<evidence type="ECO:0000256" key="2">
    <source>
        <dbReference type="ARBA" id="ARBA00022771"/>
    </source>
</evidence>
<keyword evidence="8" id="KW-1185">Reference proteome</keyword>
<dbReference type="Gene3D" id="4.10.60.10">
    <property type="entry name" value="Zinc finger, CCHC-type"/>
    <property type="match status" value="1"/>
</dbReference>
<dbReference type="SUPFAM" id="SSF57756">
    <property type="entry name" value="Retrovirus zinc finger-like domains"/>
    <property type="match status" value="1"/>
</dbReference>
<evidence type="ECO:0000256" key="5">
    <source>
        <dbReference type="SAM" id="MobiDB-lite"/>
    </source>
</evidence>
<keyword evidence="3" id="KW-0862">Zinc</keyword>
<keyword evidence="2 4" id="KW-0863">Zinc-finger</keyword>
<organism evidence="7 8">
    <name type="scientific">Neonectria magnoliae</name>
    <dbReference type="NCBI Taxonomy" id="2732573"/>
    <lineage>
        <taxon>Eukaryota</taxon>
        <taxon>Fungi</taxon>
        <taxon>Dikarya</taxon>
        <taxon>Ascomycota</taxon>
        <taxon>Pezizomycotina</taxon>
        <taxon>Sordariomycetes</taxon>
        <taxon>Hypocreomycetidae</taxon>
        <taxon>Hypocreales</taxon>
        <taxon>Nectriaceae</taxon>
        <taxon>Neonectria</taxon>
    </lineage>
</organism>
<dbReference type="Pfam" id="PF13696">
    <property type="entry name" value="zf-CCHC_2"/>
    <property type="match status" value="2"/>
</dbReference>
<name>A0ABR1ICU6_9HYPO</name>
<keyword evidence="1" id="KW-0479">Metal-binding</keyword>